<dbReference type="Proteomes" id="UP000526408">
    <property type="component" value="Unassembled WGS sequence"/>
</dbReference>
<dbReference type="Gene3D" id="1.50.10.100">
    <property type="entry name" value="Chondroitin AC/alginate lyase"/>
    <property type="match status" value="1"/>
</dbReference>
<accession>A0A7X6H1E7</accession>
<dbReference type="EMBL" id="JAAZQQ010000004">
    <property type="protein sequence ID" value="NKX45544.1"/>
    <property type="molecule type" value="Genomic_DNA"/>
</dbReference>
<dbReference type="AlphaFoldDB" id="A0A7X6H1E7"/>
<comment type="caution">
    <text evidence="3">The sequence shown here is derived from an EMBL/GenBank/DDBJ whole genome shotgun (WGS) entry which is preliminary data.</text>
</comment>
<name>A0A7X6H1E7_9RHOB</name>
<organism evidence="3 4">
    <name type="scientific">Roseicyclus persicicus</name>
    <dbReference type="NCBI Taxonomy" id="2650661"/>
    <lineage>
        <taxon>Bacteria</taxon>
        <taxon>Pseudomonadati</taxon>
        <taxon>Pseudomonadota</taxon>
        <taxon>Alphaproteobacteria</taxon>
        <taxon>Rhodobacterales</taxon>
        <taxon>Roseobacteraceae</taxon>
        <taxon>Roseicyclus</taxon>
    </lineage>
</organism>
<sequence>MAEPEETDAPAPPPEDRVRLADRWAAWRAGLTGPRIRGFLWQPQPSFAGSEARGRQLMAGNLVLGGRLVEASGRLPWDVAPPTEGFLEALHGFDWLDDLATVPGGAGRATAQAWLAEWLKRYGRGRGPGWTPDLAGRRQMRWITHALFLMNGQAPEDRRRFVAALARQAGMLGDRWRHTRRGLPRFEALTGLVYSACALTGMETALRPALTALAQECANDIDATGGIVTRNPEELLEVFHLLTWVAAILKEIGKAPDPAIDTAILRIAPTLRSLRHADGSLARMQGGGRGAPGRLDAALARSNVRPSRVKGLAMGYARLGGRRVSLIVDAAPPMLGPGSFDAHASTLAFELVSGQQPVVVSCGSGRRFGAAWRRAGRATASHSTLSLMGYASARLARGATAEEPEKQDFVTGPGTVEVQQAEMTTADGIALSHDGWRRTHGLVHLRSLQLDRDGSLLRGEDGLAAMTAEDRATLDRVLSRLPGDVGLRYAVRLHLHPDAAAEIDMGGTAVSIQLPNRETWVFRYGGEAVLTLEPSVYLDGGRLKPRATKQIVLSAALTGYGGAVSWTLARPVGLLPAPGEGETED</sequence>
<evidence type="ECO:0000256" key="1">
    <source>
        <dbReference type="ARBA" id="ARBA00004196"/>
    </source>
</evidence>
<evidence type="ECO:0000313" key="4">
    <source>
        <dbReference type="Proteomes" id="UP000526408"/>
    </source>
</evidence>
<comment type="subcellular location">
    <subcellularLocation>
        <location evidence="1">Cell envelope</location>
    </subcellularLocation>
</comment>
<reference evidence="3 4" key="1">
    <citation type="submission" date="2020-04" db="EMBL/GenBank/DDBJ databases">
        <authorList>
            <person name="Yoon J."/>
        </authorList>
    </citation>
    <scope>NUCLEOTIDE SEQUENCE [LARGE SCALE GENOMIC DNA]</scope>
    <source>
        <strain evidence="3 4">KMU-115</strain>
    </source>
</reference>
<evidence type="ECO:0000259" key="2">
    <source>
        <dbReference type="Pfam" id="PF07940"/>
    </source>
</evidence>
<feature type="domain" description="Heparinase II/III-like C-terminal" evidence="2">
    <location>
        <begin position="307"/>
        <end position="567"/>
    </location>
</feature>
<gene>
    <name evidence="3" type="ORF">HCU73_13195</name>
</gene>
<dbReference type="InterPro" id="IPR012480">
    <property type="entry name" value="Hepar_II_III_C"/>
</dbReference>
<dbReference type="RefSeq" id="WP_168623926.1">
    <property type="nucleotide sequence ID" value="NZ_JAAZQQ010000004.1"/>
</dbReference>
<evidence type="ECO:0000313" key="3">
    <source>
        <dbReference type="EMBL" id="NKX45544.1"/>
    </source>
</evidence>
<dbReference type="GO" id="GO:0016829">
    <property type="term" value="F:lyase activity"/>
    <property type="evidence" value="ECO:0007669"/>
    <property type="project" value="InterPro"/>
</dbReference>
<protein>
    <submittedName>
        <fullName evidence="3">Heparinase</fullName>
    </submittedName>
</protein>
<dbReference type="GO" id="GO:0030313">
    <property type="term" value="C:cell envelope"/>
    <property type="evidence" value="ECO:0007669"/>
    <property type="project" value="UniProtKB-SubCell"/>
</dbReference>
<proteinExistence type="predicted"/>
<dbReference type="Pfam" id="PF07940">
    <property type="entry name" value="Hepar_II_III_C"/>
    <property type="match status" value="1"/>
</dbReference>
<dbReference type="InterPro" id="IPR008929">
    <property type="entry name" value="Chondroitin_lyas"/>
</dbReference>
<keyword evidence="4" id="KW-1185">Reference proteome</keyword>
<dbReference type="Gene3D" id="2.70.98.70">
    <property type="match status" value="1"/>
</dbReference>